<feature type="transmembrane region" description="Helical" evidence="1">
    <location>
        <begin position="22"/>
        <end position="44"/>
    </location>
</feature>
<keyword evidence="1" id="KW-0472">Membrane</keyword>
<accession>A0A1Q9H8X3</accession>
<reference evidence="2 3" key="1">
    <citation type="submission" date="2016-09" db="EMBL/GenBank/DDBJ databases">
        <title>Genomic Taxonomy of the Vibrionaceae.</title>
        <authorList>
            <person name="Gonzalez-Castillo A."/>
            <person name="Gomez-Gil B."/>
            <person name="Enciso-Ibarra K."/>
        </authorList>
    </citation>
    <scope>NUCLEOTIDE SEQUENCE [LARGE SCALE GENOMIC DNA]</scope>
    <source>
        <strain evidence="2 3">CAIM 703</strain>
    </source>
</reference>
<evidence type="ECO:0000256" key="1">
    <source>
        <dbReference type="SAM" id="Phobius"/>
    </source>
</evidence>
<dbReference type="GO" id="GO:0043683">
    <property type="term" value="P:type IV pilus assembly"/>
    <property type="evidence" value="ECO:0007669"/>
    <property type="project" value="TreeGrafter"/>
</dbReference>
<proteinExistence type="predicted"/>
<keyword evidence="1" id="KW-1133">Transmembrane helix</keyword>
<dbReference type="Proteomes" id="UP000186313">
    <property type="component" value="Unassembled WGS sequence"/>
</dbReference>
<organism evidence="2 3">
    <name type="scientific">Vibrio panuliri</name>
    <dbReference type="NCBI Taxonomy" id="1381081"/>
    <lineage>
        <taxon>Bacteria</taxon>
        <taxon>Pseudomonadati</taxon>
        <taxon>Pseudomonadota</taxon>
        <taxon>Gammaproteobacteria</taxon>
        <taxon>Vibrionales</taxon>
        <taxon>Vibrionaceae</taxon>
        <taxon>Vibrio</taxon>
    </lineage>
</organism>
<evidence type="ECO:0000313" key="3">
    <source>
        <dbReference type="Proteomes" id="UP000186313"/>
    </source>
</evidence>
<evidence type="ECO:0000313" key="2">
    <source>
        <dbReference type="EMBL" id="OLQ85337.1"/>
    </source>
</evidence>
<dbReference type="PANTHER" id="PTHR40278">
    <property type="entry name" value="DNA UTILIZATION PROTEIN HOFN"/>
    <property type="match status" value="1"/>
</dbReference>
<dbReference type="STRING" id="1381081.BIY22_14375"/>
<comment type="caution">
    <text evidence="2">The sequence shown here is derived from an EMBL/GenBank/DDBJ whole genome shotgun (WGS) entry which is preliminary data.</text>
</comment>
<dbReference type="InterPro" id="IPR007813">
    <property type="entry name" value="PilN"/>
</dbReference>
<protein>
    <recommendedName>
        <fullName evidence="4">Pilus assembly protein PilN</fullName>
    </recommendedName>
</protein>
<dbReference type="GO" id="GO:0043107">
    <property type="term" value="P:type IV pilus-dependent motility"/>
    <property type="evidence" value="ECO:0007669"/>
    <property type="project" value="TreeGrafter"/>
</dbReference>
<dbReference type="PANTHER" id="PTHR40278:SF2">
    <property type="entry name" value="TYPE IV PILUS INNER MEMBRANE COMPONENT PILN"/>
    <property type="match status" value="1"/>
</dbReference>
<dbReference type="RefSeq" id="WP_075711220.1">
    <property type="nucleotide sequence ID" value="NZ_MJMJ01000047.1"/>
</dbReference>
<evidence type="ECO:0008006" key="4">
    <source>
        <dbReference type="Google" id="ProtNLM"/>
    </source>
</evidence>
<dbReference type="EMBL" id="MJMJ01000047">
    <property type="protein sequence ID" value="OLQ85337.1"/>
    <property type="molecule type" value="Genomic_DNA"/>
</dbReference>
<dbReference type="InterPro" id="IPR052534">
    <property type="entry name" value="Extracell_DNA_Util/SecSys_Comp"/>
</dbReference>
<gene>
    <name evidence="2" type="ORF">BIY22_14375</name>
</gene>
<dbReference type="Pfam" id="PF05137">
    <property type="entry name" value="PilN"/>
    <property type="match status" value="1"/>
</dbReference>
<dbReference type="AlphaFoldDB" id="A0A1Q9H8X3"/>
<name>A0A1Q9H8X3_9VIBR</name>
<sequence>MPTQINLLPWREELLRAKRQRFAVLIATCLCCAVIMQLCLGHYLESRSRAQKQRIGLLNDRLTEVDKQVNQHQQLELQQQTLSAKLQQLRALQWQRVKPVQVMTLLATLTPQEVYLDSIDVQAQQVVVSGVGRTADEVAQLLEKFEQSHLVSNLVMHSIQHNQLRFGSQYQVFRLSFTLPFAPQESEYEQ</sequence>
<keyword evidence="1" id="KW-0812">Transmembrane</keyword>